<evidence type="ECO:0000313" key="3">
    <source>
        <dbReference type="Proteomes" id="UP000545490"/>
    </source>
</evidence>
<proteinExistence type="predicted"/>
<dbReference type="AlphaFoldDB" id="A0A7W6FM78"/>
<comment type="caution">
    <text evidence="2">The sequence shown here is derived from an EMBL/GenBank/DDBJ whole genome shotgun (WGS) entry which is preliminary data.</text>
</comment>
<dbReference type="Proteomes" id="UP000545490">
    <property type="component" value="Unassembled WGS sequence"/>
</dbReference>
<name>A0A7W6FM78_9HYPH</name>
<evidence type="ECO:0000256" key="1">
    <source>
        <dbReference type="SAM" id="MobiDB-lite"/>
    </source>
</evidence>
<sequence>MGAMASPNNSSNVIIDIVREGAMVQPLADLPPCGGDVRQDRGGCSSPHKLTR</sequence>
<protein>
    <submittedName>
        <fullName evidence="2">Uncharacterized protein</fullName>
    </submittedName>
</protein>
<dbReference type="EMBL" id="JACIDG010000025">
    <property type="protein sequence ID" value="MBB3919188.1"/>
    <property type="molecule type" value="Genomic_DNA"/>
</dbReference>
<reference evidence="2 3" key="1">
    <citation type="submission" date="2020-08" db="EMBL/GenBank/DDBJ databases">
        <title>Genomic Encyclopedia of Type Strains, Phase IV (KMG-IV): sequencing the most valuable type-strain genomes for metagenomic binning, comparative biology and taxonomic classification.</title>
        <authorList>
            <person name="Goeker M."/>
        </authorList>
    </citation>
    <scope>NUCLEOTIDE SEQUENCE [LARGE SCALE GENOMIC DNA]</scope>
    <source>
        <strain evidence="2 3">DSM 19331</strain>
    </source>
</reference>
<organism evidence="2 3">
    <name type="scientific">Rhizobium fabae</name>
    <dbReference type="NCBI Taxonomy" id="573179"/>
    <lineage>
        <taxon>Bacteria</taxon>
        <taxon>Pseudomonadati</taxon>
        <taxon>Pseudomonadota</taxon>
        <taxon>Alphaproteobacteria</taxon>
        <taxon>Hyphomicrobiales</taxon>
        <taxon>Rhizobiaceae</taxon>
        <taxon>Rhizobium/Agrobacterium group</taxon>
        <taxon>Rhizobium</taxon>
    </lineage>
</organism>
<feature type="region of interest" description="Disordered" evidence="1">
    <location>
        <begin position="32"/>
        <end position="52"/>
    </location>
</feature>
<gene>
    <name evidence="2" type="ORF">GGQ65_006530</name>
</gene>
<evidence type="ECO:0000313" key="2">
    <source>
        <dbReference type="EMBL" id="MBB3919188.1"/>
    </source>
</evidence>
<accession>A0A7W6FM78</accession>